<dbReference type="Proteomes" id="UP000660247">
    <property type="component" value="Unassembled WGS sequence"/>
</dbReference>
<dbReference type="GO" id="GO:0005813">
    <property type="term" value="C:centrosome"/>
    <property type="evidence" value="ECO:0007669"/>
    <property type="project" value="InterPro"/>
</dbReference>
<dbReference type="GO" id="GO:0000922">
    <property type="term" value="C:spindle pole"/>
    <property type="evidence" value="ECO:0007669"/>
    <property type="project" value="InterPro"/>
</dbReference>
<gene>
    <name evidence="2" type="primary">Cspp1_1</name>
    <name evidence="2" type="ORF">TODMEX_R10895</name>
</gene>
<evidence type="ECO:0000313" key="2">
    <source>
        <dbReference type="EMBL" id="NWI66776.1"/>
    </source>
</evidence>
<feature type="region of interest" description="Disordered" evidence="1">
    <location>
        <begin position="122"/>
        <end position="148"/>
    </location>
</feature>
<reference evidence="2" key="1">
    <citation type="submission" date="2019-10" db="EMBL/GenBank/DDBJ databases">
        <title>Bird 10,000 Genomes (B10K) Project - Family phase.</title>
        <authorList>
            <person name="Zhang G."/>
        </authorList>
    </citation>
    <scope>NUCLEOTIDE SEQUENCE</scope>
    <source>
        <strain evidence="2">B10K-DU-002-69</strain>
        <tissue evidence="2">Muscle</tissue>
    </source>
</reference>
<dbReference type="PANTHER" id="PTHR21616:SF2">
    <property type="entry name" value="CENTROSOME AND SPINDLE POLE-ASSOCIATED PROTEIN 1"/>
    <property type="match status" value="1"/>
</dbReference>
<feature type="non-terminal residue" evidence="2">
    <location>
        <position position="188"/>
    </location>
</feature>
<dbReference type="GO" id="GO:0032467">
    <property type="term" value="P:positive regulation of cytokinesis"/>
    <property type="evidence" value="ECO:0007669"/>
    <property type="project" value="InterPro"/>
</dbReference>
<dbReference type="OrthoDB" id="10044099at2759"/>
<sequence length="188" mass="20721">FRNESNEFLKNSLLQSDSAFIGANGETFPALGEVNLSPQLPLSARERRRIKQKALDSWGFLQEDAPPGQTPSLPPDSLSLRSSFSLDVDQLKGRNEERLQGLTELQQKAAYLDDDISVGDADDLPWKQAPSSAARRPSSIDTVATEPWLRPGTSETLRRFLAEESSPAKLSPEHRLPLSWQGLSTAHG</sequence>
<name>A0A851DG91_TODME</name>
<evidence type="ECO:0000256" key="1">
    <source>
        <dbReference type="SAM" id="MobiDB-lite"/>
    </source>
</evidence>
<protein>
    <submittedName>
        <fullName evidence="2">CSPP1 protein</fullName>
    </submittedName>
</protein>
<feature type="compositionally biased region" description="Low complexity" evidence="1">
    <location>
        <begin position="129"/>
        <end position="139"/>
    </location>
</feature>
<dbReference type="AlphaFoldDB" id="A0A851DG91"/>
<proteinExistence type="predicted"/>
<dbReference type="InterPro" id="IPR026708">
    <property type="entry name" value="CSPP1"/>
</dbReference>
<accession>A0A851DG91</accession>
<organism evidence="2 3">
    <name type="scientific">Todus mexicanus</name>
    <name type="common">Puerto Rican tody</name>
    <dbReference type="NCBI Taxonomy" id="135184"/>
    <lineage>
        <taxon>Eukaryota</taxon>
        <taxon>Metazoa</taxon>
        <taxon>Chordata</taxon>
        <taxon>Craniata</taxon>
        <taxon>Vertebrata</taxon>
        <taxon>Euteleostomi</taxon>
        <taxon>Archelosauria</taxon>
        <taxon>Archosauria</taxon>
        <taxon>Dinosauria</taxon>
        <taxon>Saurischia</taxon>
        <taxon>Theropoda</taxon>
        <taxon>Coelurosauria</taxon>
        <taxon>Aves</taxon>
        <taxon>Neognathae</taxon>
        <taxon>Neoaves</taxon>
        <taxon>Telluraves</taxon>
        <taxon>Coraciimorphae</taxon>
        <taxon>Coraciiformes</taxon>
        <taxon>Todidae</taxon>
        <taxon>Todus</taxon>
    </lineage>
</organism>
<dbReference type="GO" id="GO:0005874">
    <property type="term" value="C:microtubule"/>
    <property type="evidence" value="ECO:0007669"/>
    <property type="project" value="InterPro"/>
</dbReference>
<dbReference type="PANTHER" id="PTHR21616">
    <property type="entry name" value="CENTROSOME SPINDLE POLE ASSOCIATED PROTEIN"/>
    <property type="match status" value="1"/>
</dbReference>
<dbReference type="EMBL" id="WEIS01050839">
    <property type="protein sequence ID" value="NWI66776.1"/>
    <property type="molecule type" value="Genomic_DNA"/>
</dbReference>
<comment type="caution">
    <text evidence="2">The sequence shown here is derived from an EMBL/GenBank/DDBJ whole genome shotgun (WGS) entry which is preliminary data.</text>
</comment>
<evidence type="ECO:0000313" key="3">
    <source>
        <dbReference type="Proteomes" id="UP000660247"/>
    </source>
</evidence>
<keyword evidence="3" id="KW-1185">Reference proteome</keyword>
<feature type="non-terminal residue" evidence="2">
    <location>
        <position position="1"/>
    </location>
</feature>
<feature type="region of interest" description="Disordered" evidence="1">
    <location>
        <begin position="164"/>
        <end position="188"/>
    </location>
</feature>